<reference evidence="3" key="1">
    <citation type="submission" date="2021-02" db="EMBL/GenBank/DDBJ databases">
        <authorList>
            <person name="Nowell W R."/>
        </authorList>
    </citation>
    <scope>NUCLEOTIDE SEQUENCE</scope>
</reference>
<dbReference type="Gene3D" id="2.160.20.80">
    <property type="entry name" value="E3 ubiquitin-protein ligase SopA"/>
    <property type="match status" value="2"/>
</dbReference>
<evidence type="ECO:0000256" key="1">
    <source>
        <dbReference type="SAM" id="Phobius"/>
    </source>
</evidence>
<name>A0A816AWP2_9BILA</name>
<dbReference type="EMBL" id="CAJNOH010003852">
    <property type="protein sequence ID" value="CAF1350974.1"/>
    <property type="molecule type" value="Genomic_DNA"/>
</dbReference>
<evidence type="ECO:0000313" key="4">
    <source>
        <dbReference type="Proteomes" id="UP000663870"/>
    </source>
</evidence>
<dbReference type="PANTHER" id="PTHR14136">
    <property type="entry name" value="BTB_POZ DOMAIN-CONTAINING PROTEIN KCTD9"/>
    <property type="match status" value="1"/>
</dbReference>
<keyword evidence="4" id="KW-1185">Reference proteome</keyword>
<dbReference type="EMBL" id="CAJNOL010005226">
    <property type="protein sequence ID" value="CAF1601792.1"/>
    <property type="molecule type" value="Genomic_DNA"/>
</dbReference>
<dbReference type="Proteomes" id="UP000663854">
    <property type="component" value="Unassembled WGS sequence"/>
</dbReference>
<dbReference type="InterPro" id="IPR051082">
    <property type="entry name" value="Pentapeptide-BTB/POZ_domain"/>
</dbReference>
<proteinExistence type="predicted"/>
<dbReference type="PANTHER" id="PTHR14136:SF17">
    <property type="entry name" value="BTB_POZ DOMAIN-CONTAINING PROTEIN KCTD9"/>
    <property type="match status" value="1"/>
</dbReference>
<evidence type="ECO:0000313" key="3">
    <source>
        <dbReference type="EMBL" id="CAF1601792.1"/>
    </source>
</evidence>
<keyword evidence="1" id="KW-0812">Transmembrane</keyword>
<dbReference type="Proteomes" id="UP000663870">
    <property type="component" value="Unassembled WGS sequence"/>
</dbReference>
<dbReference type="InterPro" id="IPR001646">
    <property type="entry name" value="5peptide_repeat"/>
</dbReference>
<evidence type="ECO:0000313" key="2">
    <source>
        <dbReference type="EMBL" id="CAF1350974.1"/>
    </source>
</evidence>
<gene>
    <name evidence="3" type="ORF">JXQ802_LOCUS48396</name>
    <name evidence="2" type="ORF">PYM288_LOCUS32391</name>
</gene>
<sequence>MMSVQNETVITDDISRSSHRSTSYWSRHKISLNVILKTIGTLFIPLLLAVFTVVITFSQREEARTQRQQDLLLSREQRLEDQESARLQRMQEWNLSVEQRELERESAAKMRALNNEQRLHELQIQSENRQDALFANYLTEMGSFLLRETNGSSLSNDPKMAVLVQAKTLHVIRQIDVVRKRQLIAFLYVSGQLYVNRDPINLFGADLNNIDLQGHPILQNISLAGTYINNASFIGQDLSHADLSGAQINGGNFDGATCQHINFDYSHLNRSTFVGANCVRASFRHAYLYDANFRETKVMDTNFDDAYLVNVDFSHSNLTSSSFIRTNLAGAVVNKILIEHTMKFIKTNLAGIDFTRVKFSNYFLSRILFADVNLVNSSFKGVKLEYVNFYYCNMTSVDFSSSTLSRIEFKGSTLEGIQLTLTGIGISVHLR</sequence>
<dbReference type="Pfam" id="PF00805">
    <property type="entry name" value="Pentapeptide"/>
    <property type="match status" value="3"/>
</dbReference>
<keyword evidence="1" id="KW-1133">Transmembrane helix</keyword>
<keyword evidence="1" id="KW-0472">Membrane</keyword>
<dbReference type="AlphaFoldDB" id="A0A816AWP2"/>
<dbReference type="Pfam" id="PF13599">
    <property type="entry name" value="Pentapeptide_4"/>
    <property type="match status" value="1"/>
</dbReference>
<evidence type="ECO:0008006" key="5">
    <source>
        <dbReference type="Google" id="ProtNLM"/>
    </source>
</evidence>
<feature type="transmembrane region" description="Helical" evidence="1">
    <location>
        <begin position="34"/>
        <end position="57"/>
    </location>
</feature>
<organism evidence="3 4">
    <name type="scientific">Rotaria sordida</name>
    <dbReference type="NCBI Taxonomy" id="392033"/>
    <lineage>
        <taxon>Eukaryota</taxon>
        <taxon>Metazoa</taxon>
        <taxon>Spiralia</taxon>
        <taxon>Gnathifera</taxon>
        <taxon>Rotifera</taxon>
        <taxon>Eurotatoria</taxon>
        <taxon>Bdelloidea</taxon>
        <taxon>Philodinida</taxon>
        <taxon>Philodinidae</taxon>
        <taxon>Rotaria</taxon>
    </lineage>
</organism>
<dbReference type="SUPFAM" id="SSF141571">
    <property type="entry name" value="Pentapeptide repeat-like"/>
    <property type="match status" value="2"/>
</dbReference>
<accession>A0A816AWP2</accession>
<comment type="caution">
    <text evidence="3">The sequence shown here is derived from an EMBL/GenBank/DDBJ whole genome shotgun (WGS) entry which is preliminary data.</text>
</comment>
<protein>
    <recommendedName>
        <fullName evidence="5">Pentapeptide repeat-containing protein</fullName>
    </recommendedName>
</protein>